<organism evidence="13 14">
    <name type="scientific">Limnovirga soli</name>
    <dbReference type="NCBI Taxonomy" id="2656915"/>
    <lineage>
        <taxon>Bacteria</taxon>
        <taxon>Pseudomonadati</taxon>
        <taxon>Bacteroidota</taxon>
        <taxon>Chitinophagia</taxon>
        <taxon>Chitinophagales</taxon>
        <taxon>Chitinophagaceae</taxon>
        <taxon>Limnovirga</taxon>
    </lineage>
</organism>
<accession>A0A8J8FHC1</accession>
<dbReference type="SMART" id="SM00387">
    <property type="entry name" value="HATPase_c"/>
    <property type="match status" value="1"/>
</dbReference>
<keyword evidence="10" id="KW-0472">Membrane</keyword>
<dbReference type="InterPro" id="IPR036097">
    <property type="entry name" value="HisK_dim/P_sf"/>
</dbReference>
<evidence type="ECO:0000256" key="3">
    <source>
        <dbReference type="ARBA" id="ARBA00022553"/>
    </source>
</evidence>
<dbReference type="GO" id="GO:0005524">
    <property type="term" value="F:ATP binding"/>
    <property type="evidence" value="ECO:0007669"/>
    <property type="project" value="UniProtKB-KW"/>
</dbReference>
<dbReference type="InterPro" id="IPR011623">
    <property type="entry name" value="7TMR_DISM_rcpt_extracell_dom1"/>
</dbReference>
<evidence type="ECO:0000256" key="9">
    <source>
        <dbReference type="SAM" id="Coils"/>
    </source>
</evidence>
<evidence type="ECO:0000256" key="6">
    <source>
        <dbReference type="ARBA" id="ARBA00022777"/>
    </source>
</evidence>
<keyword evidence="10" id="KW-1133">Transmembrane helix</keyword>
<protein>
    <recommendedName>
        <fullName evidence="2">histidine kinase</fullName>
        <ecNumber evidence="2">2.7.13.3</ecNumber>
    </recommendedName>
</protein>
<comment type="catalytic activity">
    <reaction evidence="1">
        <text>ATP + protein L-histidine = ADP + protein N-phospho-L-histidine.</text>
        <dbReference type="EC" id="2.7.13.3"/>
    </reaction>
</comment>
<dbReference type="InterPro" id="IPR004358">
    <property type="entry name" value="Sig_transdc_His_kin-like_C"/>
</dbReference>
<feature type="transmembrane region" description="Helical" evidence="10">
    <location>
        <begin position="322"/>
        <end position="339"/>
    </location>
</feature>
<dbReference type="CDD" id="cd00075">
    <property type="entry name" value="HATPase"/>
    <property type="match status" value="1"/>
</dbReference>
<feature type="transmembrane region" description="Helical" evidence="10">
    <location>
        <begin position="378"/>
        <end position="396"/>
    </location>
</feature>
<proteinExistence type="predicted"/>
<feature type="transmembrane region" description="Helical" evidence="10">
    <location>
        <begin position="267"/>
        <end position="286"/>
    </location>
</feature>
<evidence type="ECO:0000313" key="14">
    <source>
        <dbReference type="Proteomes" id="UP000598971"/>
    </source>
</evidence>
<feature type="transmembrane region" description="Helical" evidence="10">
    <location>
        <begin position="229"/>
        <end position="255"/>
    </location>
</feature>
<keyword evidence="10" id="KW-0812">Transmembrane</keyword>
<dbReference type="InterPro" id="IPR003594">
    <property type="entry name" value="HATPase_dom"/>
</dbReference>
<dbReference type="InterPro" id="IPR003661">
    <property type="entry name" value="HisK_dim/P_dom"/>
</dbReference>
<dbReference type="Pfam" id="PF02518">
    <property type="entry name" value="HATPase_c"/>
    <property type="match status" value="1"/>
</dbReference>
<evidence type="ECO:0000256" key="11">
    <source>
        <dbReference type="SAM" id="SignalP"/>
    </source>
</evidence>
<dbReference type="CDD" id="cd00082">
    <property type="entry name" value="HisKA"/>
    <property type="match status" value="1"/>
</dbReference>
<dbReference type="Gene3D" id="3.30.565.10">
    <property type="entry name" value="Histidine kinase-like ATPase, C-terminal domain"/>
    <property type="match status" value="1"/>
</dbReference>
<keyword evidence="6" id="KW-0418">Kinase</keyword>
<dbReference type="SUPFAM" id="SSF55874">
    <property type="entry name" value="ATPase domain of HSP90 chaperone/DNA topoisomerase II/histidine kinase"/>
    <property type="match status" value="1"/>
</dbReference>
<feature type="signal peptide" evidence="11">
    <location>
        <begin position="1"/>
        <end position="19"/>
    </location>
</feature>
<evidence type="ECO:0000313" key="13">
    <source>
        <dbReference type="EMBL" id="NNV56384.1"/>
    </source>
</evidence>
<dbReference type="SMART" id="SM00388">
    <property type="entry name" value="HisKA"/>
    <property type="match status" value="1"/>
</dbReference>
<gene>
    <name evidence="13" type="ORF">GD597_13015</name>
</gene>
<keyword evidence="8" id="KW-0902">Two-component regulatory system</keyword>
<evidence type="ECO:0000256" key="8">
    <source>
        <dbReference type="ARBA" id="ARBA00023012"/>
    </source>
</evidence>
<dbReference type="GO" id="GO:0000156">
    <property type="term" value="F:phosphorelay response regulator activity"/>
    <property type="evidence" value="ECO:0007669"/>
    <property type="project" value="TreeGrafter"/>
</dbReference>
<dbReference type="SUPFAM" id="SSF47384">
    <property type="entry name" value="Homodimeric domain of signal transducing histidine kinase"/>
    <property type="match status" value="1"/>
</dbReference>
<reference evidence="13" key="1">
    <citation type="submission" date="2019-10" db="EMBL/GenBank/DDBJ databases">
        <title>Draft genome sequence of Panacibacter sp. KCS-6.</title>
        <authorList>
            <person name="Yim K.J."/>
        </authorList>
    </citation>
    <scope>NUCLEOTIDE SEQUENCE</scope>
    <source>
        <strain evidence="13">KCS-6</strain>
    </source>
</reference>
<feature type="chain" id="PRO_5035215606" description="histidine kinase" evidence="11">
    <location>
        <begin position="20"/>
        <end position="663"/>
    </location>
</feature>
<dbReference type="EMBL" id="WHPF01000008">
    <property type="protein sequence ID" value="NNV56384.1"/>
    <property type="molecule type" value="Genomic_DNA"/>
</dbReference>
<dbReference type="GO" id="GO:0030295">
    <property type="term" value="F:protein kinase activator activity"/>
    <property type="evidence" value="ECO:0007669"/>
    <property type="project" value="TreeGrafter"/>
</dbReference>
<dbReference type="Pfam" id="PF00512">
    <property type="entry name" value="HisKA"/>
    <property type="match status" value="1"/>
</dbReference>
<keyword evidence="4" id="KW-0808">Transferase</keyword>
<keyword evidence="14" id="KW-1185">Reference proteome</keyword>
<dbReference type="RefSeq" id="WP_171608322.1">
    <property type="nucleotide sequence ID" value="NZ_WHPF01000008.1"/>
</dbReference>
<dbReference type="Gene3D" id="1.10.287.130">
    <property type="match status" value="1"/>
</dbReference>
<dbReference type="PANTHER" id="PTHR42878">
    <property type="entry name" value="TWO-COMPONENT HISTIDINE KINASE"/>
    <property type="match status" value="1"/>
</dbReference>
<dbReference type="SUPFAM" id="SSF49785">
    <property type="entry name" value="Galactose-binding domain-like"/>
    <property type="match status" value="1"/>
</dbReference>
<evidence type="ECO:0000256" key="5">
    <source>
        <dbReference type="ARBA" id="ARBA00022741"/>
    </source>
</evidence>
<feature type="transmembrane region" description="Helical" evidence="10">
    <location>
        <begin position="351"/>
        <end position="372"/>
    </location>
</feature>
<evidence type="ECO:0000256" key="7">
    <source>
        <dbReference type="ARBA" id="ARBA00022840"/>
    </source>
</evidence>
<comment type="caution">
    <text evidence="13">The sequence shown here is derived from an EMBL/GenBank/DDBJ whole genome shotgun (WGS) entry which is preliminary data.</text>
</comment>
<keyword evidence="3" id="KW-0597">Phosphoprotein</keyword>
<dbReference type="InterPro" id="IPR008979">
    <property type="entry name" value="Galactose-bd-like_sf"/>
</dbReference>
<dbReference type="PRINTS" id="PR00344">
    <property type="entry name" value="BCTRLSENSOR"/>
</dbReference>
<feature type="transmembrane region" description="Helical" evidence="10">
    <location>
        <begin position="200"/>
        <end position="222"/>
    </location>
</feature>
<evidence type="ECO:0000256" key="2">
    <source>
        <dbReference type="ARBA" id="ARBA00012438"/>
    </source>
</evidence>
<dbReference type="GO" id="GO:0000155">
    <property type="term" value="F:phosphorelay sensor kinase activity"/>
    <property type="evidence" value="ECO:0007669"/>
    <property type="project" value="InterPro"/>
</dbReference>
<evidence type="ECO:0000256" key="10">
    <source>
        <dbReference type="SAM" id="Phobius"/>
    </source>
</evidence>
<dbReference type="Pfam" id="PF07695">
    <property type="entry name" value="7TMR-DISM_7TM"/>
    <property type="match status" value="1"/>
</dbReference>
<name>A0A8J8FHC1_9BACT</name>
<dbReference type="InterPro" id="IPR050351">
    <property type="entry name" value="BphY/WalK/GraS-like"/>
</dbReference>
<dbReference type="AlphaFoldDB" id="A0A8J8FHC1"/>
<keyword evidence="11" id="KW-0732">Signal</keyword>
<feature type="transmembrane region" description="Helical" evidence="10">
    <location>
        <begin position="293"/>
        <end position="316"/>
    </location>
</feature>
<keyword evidence="5" id="KW-0547">Nucleotide-binding</keyword>
<dbReference type="InterPro" id="IPR036890">
    <property type="entry name" value="HATPase_C_sf"/>
</dbReference>
<feature type="coiled-coil region" evidence="9">
    <location>
        <begin position="420"/>
        <end position="447"/>
    </location>
</feature>
<feature type="domain" description="Histidine kinase" evidence="12">
    <location>
        <begin position="447"/>
        <end position="659"/>
    </location>
</feature>
<dbReference type="Proteomes" id="UP000598971">
    <property type="component" value="Unassembled WGS sequence"/>
</dbReference>
<evidence type="ECO:0000256" key="4">
    <source>
        <dbReference type="ARBA" id="ARBA00022679"/>
    </source>
</evidence>
<dbReference type="InterPro" id="IPR005467">
    <property type="entry name" value="His_kinase_dom"/>
</dbReference>
<dbReference type="PROSITE" id="PS50109">
    <property type="entry name" value="HIS_KIN"/>
    <property type="match status" value="1"/>
</dbReference>
<dbReference type="GO" id="GO:0007234">
    <property type="term" value="P:osmosensory signaling via phosphorelay pathway"/>
    <property type="evidence" value="ECO:0007669"/>
    <property type="project" value="TreeGrafter"/>
</dbReference>
<dbReference type="PANTHER" id="PTHR42878:SF7">
    <property type="entry name" value="SENSOR HISTIDINE KINASE GLRK"/>
    <property type="match status" value="1"/>
</dbReference>
<dbReference type="EC" id="2.7.13.3" evidence="2"/>
<sequence length="663" mass="75523">MKCYLLNTWLLLSVITATAADTTTVRSGYFDISHINWQQAGIVQLNGDWEFYPAVFYSPNDFNNTQVLPGKQFIKVPSFWNNGIKNQNNQKEGCGYGTYRVTILCPKQNDLLVLKLLTVASAYRLYINGQELYHSGKPDSTSAGTIPLLKPAIVPVTPLHDTIEIIMHVANYSDRVGGVWDYISLGPSKNIYSNLLKSNALNFFVAGSFFLCSAYFAILFVFFRRKYIYFYFTVLCIILSIRALVTGEVSIHYIVSIDWEIVRRIEYISLFLTVPVMALFSYQLFPKEFSRKVLYAVLIIGALFLSVGLFASHYYYTYLLPEYGWFLILTACYGLYAYIKASKHKRQGSSIFLISFIIFFFTSINDVLYANLIIESTQLFYVGLYVLVIAITILLSRQFSYAFKSLRIANRELSEINHELHQKNISIKDKNDQLQQLNAEMDILVYRTSHDLKSPLASTLGILQIAKTETDTEKINTYLDMGEKALNRMEFFINDILDFAKNKRVGLDLTDIHFSQLVQQSLEAHEFAHNAKSIVKEIEIKQEEKFISDRGRISMIINNLISNAIKYSDEHKENKFIRISIVIEQNTAILKVTDNGLGIGQEHLDKLFSMFYRATDAAQGTGLGLYMLKETVEKLKGTVSLSSVLNEGTTVTVTLPNLSENIE</sequence>
<evidence type="ECO:0000259" key="12">
    <source>
        <dbReference type="PROSITE" id="PS50109"/>
    </source>
</evidence>
<dbReference type="Gene3D" id="2.60.120.260">
    <property type="entry name" value="Galactose-binding domain-like"/>
    <property type="match status" value="1"/>
</dbReference>
<evidence type="ECO:0000256" key="1">
    <source>
        <dbReference type="ARBA" id="ARBA00000085"/>
    </source>
</evidence>
<keyword evidence="9" id="KW-0175">Coiled coil</keyword>
<keyword evidence="7" id="KW-0067">ATP-binding</keyword>